<evidence type="ECO:0000313" key="1">
    <source>
        <dbReference type="EMBL" id="AXC10735.1"/>
    </source>
</evidence>
<reference evidence="1 2" key="1">
    <citation type="journal article" date="2018" name="Front. Microbiol.">
        <title>Hydrolytic Capabilities as a Key to Environmental Success: Chitinolytic and Cellulolytic Acidobacteria From Acidic Sub-arctic Soils and Boreal Peatlands.</title>
        <authorList>
            <person name="Belova S.E."/>
            <person name="Ravin N.V."/>
            <person name="Pankratov T.A."/>
            <person name="Rakitin A.L."/>
            <person name="Ivanova A.A."/>
            <person name="Beletsky A.V."/>
            <person name="Mardanov A.V."/>
            <person name="Sinninghe Damste J.S."/>
            <person name="Dedysh S.N."/>
        </authorList>
    </citation>
    <scope>NUCLEOTIDE SEQUENCE [LARGE SCALE GENOMIC DNA]</scope>
    <source>
        <strain evidence="1 2">SBC82</strain>
    </source>
</reference>
<dbReference type="Proteomes" id="UP000253606">
    <property type="component" value="Chromosome"/>
</dbReference>
<name>A0A2Z5FWG9_9BACT</name>
<proteinExistence type="predicted"/>
<dbReference type="EMBL" id="CP030840">
    <property type="protein sequence ID" value="AXC10735.1"/>
    <property type="molecule type" value="Genomic_DNA"/>
</dbReference>
<dbReference type="KEGG" id="abas:ACPOL_1387"/>
<keyword evidence="2" id="KW-1185">Reference proteome</keyword>
<protein>
    <submittedName>
        <fullName evidence="1">Uncharacterized protein</fullName>
    </submittedName>
</protein>
<organism evidence="1 2">
    <name type="scientific">Acidisarcina polymorpha</name>
    <dbReference type="NCBI Taxonomy" id="2211140"/>
    <lineage>
        <taxon>Bacteria</taxon>
        <taxon>Pseudomonadati</taxon>
        <taxon>Acidobacteriota</taxon>
        <taxon>Terriglobia</taxon>
        <taxon>Terriglobales</taxon>
        <taxon>Acidobacteriaceae</taxon>
        <taxon>Acidisarcina</taxon>
    </lineage>
</organism>
<sequence>MREEMRIMFIYETNEEDTSTYPETCREILANDTRWRY</sequence>
<evidence type="ECO:0000313" key="2">
    <source>
        <dbReference type="Proteomes" id="UP000253606"/>
    </source>
</evidence>
<dbReference type="AlphaFoldDB" id="A0A2Z5FWG9"/>
<gene>
    <name evidence="1" type="ORF">ACPOL_1387</name>
</gene>
<accession>A0A2Z5FWG9</accession>